<feature type="compositionally biased region" description="Polar residues" evidence="2">
    <location>
        <begin position="1"/>
        <end position="10"/>
    </location>
</feature>
<dbReference type="Proteomes" id="UP000663827">
    <property type="component" value="Unassembled WGS sequence"/>
</dbReference>
<dbReference type="InterPro" id="IPR036570">
    <property type="entry name" value="HORMA_dom_sf"/>
</dbReference>
<dbReference type="Pfam" id="PF02515">
    <property type="entry name" value="CoA_transf_3"/>
    <property type="match status" value="1"/>
</dbReference>
<dbReference type="AlphaFoldDB" id="A0A8H3E889"/>
<dbReference type="GO" id="GO:0003824">
    <property type="term" value="F:catalytic activity"/>
    <property type="evidence" value="ECO:0007669"/>
    <property type="project" value="InterPro"/>
</dbReference>
<dbReference type="PROSITE" id="PS50815">
    <property type="entry name" value="HORMA"/>
    <property type="match status" value="1"/>
</dbReference>
<dbReference type="InterPro" id="IPR050509">
    <property type="entry name" value="CoA-transferase_III"/>
</dbReference>
<feature type="domain" description="HORMA" evidence="3">
    <location>
        <begin position="26"/>
        <end position="248"/>
    </location>
</feature>
<dbReference type="SUPFAM" id="SSF56019">
    <property type="entry name" value="The spindle assembly checkpoint protein mad2"/>
    <property type="match status" value="1"/>
</dbReference>
<organism evidence="4 5">
    <name type="scientific">Rhizoctonia solani</name>
    <dbReference type="NCBI Taxonomy" id="456999"/>
    <lineage>
        <taxon>Eukaryota</taxon>
        <taxon>Fungi</taxon>
        <taxon>Dikarya</taxon>
        <taxon>Basidiomycota</taxon>
        <taxon>Agaricomycotina</taxon>
        <taxon>Agaricomycetes</taxon>
        <taxon>Cantharellales</taxon>
        <taxon>Ceratobasidiaceae</taxon>
        <taxon>Rhizoctonia</taxon>
    </lineage>
</organism>
<gene>
    <name evidence="4" type="ORF">RDB_LOCUS149329</name>
</gene>
<dbReference type="SUPFAM" id="SSF89796">
    <property type="entry name" value="CoA-transferase family III (CaiB/BaiF)"/>
    <property type="match status" value="2"/>
</dbReference>
<dbReference type="PANTHER" id="PTHR48228">
    <property type="entry name" value="SUCCINYL-COA--D-CITRAMALATE COA-TRANSFERASE"/>
    <property type="match status" value="1"/>
</dbReference>
<evidence type="ECO:0000313" key="5">
    <source>
        <dbReference type="Proteomes" id="UP000663827"/>
    </source>
</evidence>
<evidence type="ECO:0000313" key="4">
    <source>
        <dbReference type="EMBL" id="CAE7209279.1"/>
    </source>
</evidence>
<feature type="region of interest" description="Disordered" evidence="2">
    <location>
        <begin position="1"/>
        <end position="20"/>
    </location>
</feature>
<comment type="caution">
    <text evidence="4">The sequence shown here is derived from an EMBL/GenBank/DDBJ whole genome shotgun (WGS) entry which is preliminary data.</text>
</comment>
<dbReference type="InterPro" id="IPR023606">
    <property type="entry name" value="CoA-Trfase_III_dom_1_sf"/>
</dbReference>
<dbReference type="PANTHER" id="PTHR48228:SF4">
    <property type="entry name" value="BLR3030 PROTEIN"/>
    <property type="match status" value="1"/>
</dbReference>
<dbReference type="Pfam" id="PF02301">
    <property type="entry name" value="HORMA"/>
    <property type="match status" value="1"/>
</dbReference>
<dbReference type="Gene3D" id="3.30.900.10">
    <property type="entry name" value="HORMA domain"/>
    <property type="match status" value="1"/>
</dbReference>
<protein>
    <recommendedName>
        <fullName evidence="3">HORMA domain-containing protein</fullName>
    </recommendedName>
</protein>
<evidence type="ECO:0000259" key="3">
    <source>
        <dbReference type="PROSITE" id="PS50815"/>
    </source>
</evidence>
<comment type="similarity">
    <text evidence="1">Belongs to the CoA-transferase III family.</text>
</comment>
<dbReference type="InterPro" id="IPR003673">
    <property type="entry name" value="CoA-Trfase_fam_III"/>
</dbReference>
<sequence>MHQSAATSSKARAVDHPPGEKGLTFNQTVREIVEFLEVAIHTILFIRGVYPPDLFVRRRKWDAPVYQSRHPALNEYIAGAVGAVRDELLLGKVDKMVLVIKNGQDVALERFIFSLQTVVQPGPSEMSRWNKDMVVQNSLPFLALPQHFRSFLVKLSLVEAQLGDLPSDGKRFALPGFHTSQTPVVEDMSFGIFLELQDGANPSAGNGSDPPPWIAAHPQHTSVGTSDDAQLRIIRALETGVIDASIACSALSSAHVHQLRHGRDEPQTVLVNSRHAVLDFKSESWVTLDGKLTPDIWDPLAGVYKTKDGYVRIHTNFPHHRDIILTTLNLLTHPVPSRDQLTKAFESWSSQEFEDVATRAGGCVSKIRSFEEWDAHPHAIHSAGKLPLTLDKTGEAPIRDIPTKPGDMPLAGVRVLDLTRVIAGPVCGRTLAAHGADVIWITSPNLPDLPALDIDTSRGKRTIQLDLNDESDLVTFRNLLKDADVLLQSYRPGALSRRGFGPEALAKEYPGIITANLSAYGTDGPWGGRRGFDSLVQAATGFNIAEASAFNSPQESHSPVRALPVQALDHAAGHLLALGINAALARRIKASVGYWVRSLGRLASASQGDDIPPRSMPLAPEVEDLLIDVPAEQGKLRALRHAAGMSDTPVRVGVAPHGLNSSQPRWLPQAS</sequence>
<dbReference type="Gene3D" id="3.40.50.10540">
    <property type="entry name" value="Crotonobetainyl-coa:carnitine coa-transferase, domain 1"/>
    <property type="match status" value="1"/>
</dbReference>
<evidence type="ECO:0000256" key="1">
    <source>
        <dbReference type="ARBA" id="ARBA00008383"/>
    </source>
</evidence>
<name>A0A8H3E889_9AGAM</name>
<dbReference type="EMBL" id="CAJNJQ010004228">
    <property type="protein sequence ID" value="CAE7209279.1"/>
    <property type="molecule type" value="Genomic_DNA"/>
</dbReference>
<evidence type="ECO:0000256" key="2">
    <source>
        <dbReference type="SAM" id="MobiDB-lite"/>
    </source>
</evidence>
<proteinExistence type="inferred from homology"/>
<dbReference type="InterPro" id="IPR003511">
    <property type="entry name" value="HORMA_dom"/>
</dbReference>
<accession>A0A8H3E889</accession>
<reference evidence="4" key="1">
    <citation type="submission" date="2021-01" db="EMBL/GenBank/DDBJ databases">
        <authorList>
            <person name="Kaushik A."/>
        </authorList>
    </citation>
    <scope>NUCLEOTIDE SEQUENCE</scope>
    <source>
        <strain evidence="4">AG5</strain>
    </source>
</reference>